<comment type="caution">
    <text evidence="1">The sequence shown here is derived from an EMBL/GenBank/DDBJ whole genome shotgun (WGS) entry which is preliminary data.</text>
</comment>
<protein>
    <submittedName>
        <fullName evidence="1">Uncharacterized protein</fullName>
    </submittedName>
</protein>
<dbReference type="Proteomes" id="UP001597483">
    <property type="component" value="Unassembled WGS sequence"/>
</dbReference>
<gene>
    <name evidence="1" type="ORF">ACFSVL_09760</name>
</gene>
<name>A0ABW5H3H2_9PSEU</name>
<evidence type="ECO:0000313" key="1">
    <source>
        <dbReference type="EMBL" id="MFD2467678.1"/>
    </source>
</evidence>
<sequence>MSLSAVYVADTGHVVGALTVTGASPPNAVASLVGAELPLRISLDAGKTATIALAARQLAVAAVDDEPGVLDGPLGFGVELTPDAKPKPALSSLRSWSGGLTLTASACTLALPVETTRLTPVRALISDGEQTHVLAGEIPAGGKQAQLPVVLTGTGKHGVLALVSGWAGRLEALAVS</sequence>
<proteinExistence type="predicted"/>
<evidence type="ECO:0000313" key="2">
    <source>
        <dbReference type="Proteomes" id="UP001597483"/>
    </source>
</evidence>
<keyword evidence="2" id="KW-1185">Reference proteome</keyword>
<organism evidence="1 2">
    <name type="scientific">Amycolatopsis silviterrae</name>
    <dbReference type="NCBI Taxonomy" id="1656914"/>
    <lineage>
        <taxon>Bacteria</taxon>
        <taxon>Bacillati</taxon>
        <taxon>Actinomycetota</taxon>
        <taxon>Actinomycetes</taxon>
        <taxon>Pseudonocardiales</taxon>
        <taxon>Pseudonocardiaceae</taxon>
        <taxon>Amycolatopsis</taxon>
    </lineage>
</organism>
<dbReference type="EMBL" id="JBHUKS010000006">
    <property type="protein sequence ID" value="MFD2467678.1"/>
    <property type="molecule type" value="Genomic_DNA"/>
</dbReference>
<reference evidence="2" key="1">
    <citation type="journal article" date="2019" name="Int. J. Syst. Evol. Microbiol.">
        <title>The Global Catalogue of Microorganisms (GCM) 10K type strain sequencing project: providing services to taxonomists for standard genome sequencing and annotation.</title>
        <authorList>
            <consortium name="The Broad Institute Genomics Platform"/>
            <consortium name="The Broad Institute Genome Sequencing Center for Infectious Disease"/>
            <person name="Wu L."/>
            <person name="Ma J."/>
        </authorList>
    </citation>
    <scope>NUCLEOTIDE SEQUENCE [LARGE SCALE GENOMIC DNA]</scope>
    <source>
        <strain evidence="2">CGMCC 4.7641</strain>
    </source>
</reference>
<dbReference type="RefSeq" id="WP_378302619.1">
    <property type="nucleotide sequence ID" value="NZ_JBHUKS010000006.1"/>
</dbReference>
<accession>A0ABW5H3H2</accession>